<feature type="domain" description="Methyltransferase" evidence="2">
    <location>
        <begin position="46"/>
        <end position="141"/>
    </location>
</feature>
<dbReference type="InterPro" id="IPR029063">
    <property type="entry name" value="SAM-dependent_MTases_sf"/>
</dbReference>
<dbReference type="RefSeq" id="WP_091876927.1">
    <property type="nucleotide sequence ID" value="NZ_FOLD01000041.1"/>
</dbReference>
<dbReference type="CDD" id="cd02440">
    <property type="entry name" value="AdoMet_MTases"/>
    <property type="match status" value="1"/>
</dbReference>
<protein>
    <submittedName>
        <fullName evidence="3">Methyltransferase domain-containing protein</fullName>
    </submittedName>
</protein>
<accession>A0A1I1VX63</accession>
<dbReference type="SUPFAM" id="SSF53335">
    <property type="entry name" value="S-adenosyl-L-methionine-dependent methyltransferases"/>
    <property type="match status" value="1"/>
</dbReference>
<evidence type="ECO:0000259" key="1">
    <source>
        <dbReference type="Pfam" id="PF10119"/>
    </source>
</evidence>
<feature type="domain" description="Methyltransferase regulatory" evidence="1">
    <location>
        <begin position="216"/>
        <end position="299"/>
    </location>
</feature>
<dbReference type="GO" id="GO:0008168">
    <property type="term" value="F:methyltransferase activity"/>
    <property type="evidence" value="ECO:0007669"/>
    <property type="project" value="UniProtKB-KW"/>
</dbReference>
<sequence length="512" mass="56412">MSDWTGGYVADIVYTHGYYAELNPQRLKLAFLMAGHVFPEVGTACELGFGQGVSTNVHAAASVTQWYGTDFNPAQAGYAQELAAASGAHARLYDEAFEDFANRSDLPEFDFICLHGIWSWINDANRQVIIDFIRRKLKVGGVVYISYNTQPGWAAMAPLRDLLAEHAQVMGAQGSGIVPRIDAALDFASRLLAGGAAYGRANPGVAKRLEAIGKQDRQYVAHEYFNRHWVPMSFAKMAEWLDAAKLTYATSASYLDHVDSINFNADQQQMLKELQDRMFRETVRDFMVNQQFRKDYWVRGARQLAPLEQQEQLRRQRFVLVRAPDRITLAVSGALGEANMQENVYRPILARLAGFQPFSLGELQEEMKSEGIAAGAVLQAIVILIGKGVLEPVQDAALIDAAHPTTRRLNRKLCEQARHTDTVSVLASPVTGGGLSLGRVDRLYLLARANGAANTEDAARFIVDALTAAGQNLVKDGKALDLREAALAEGIRIVKSMDEQLLPLLTALRIDC</sequence>
<dbReference type="GO" id="GO:0032259">
    <property type="term" value="P:methylation"/>
    <property type="evidence" value="ECO:0007669"/>
    <property type="project" value="UniProtKB-KW"/>
</dbReference>
<dbReference type="Pfam" id="PF10119">
    <property type="entry name" value="MethyTransf_Reg"/>
    <property type="match status" value="1"/>
</dbReference>
<proteinExistence type="predicted"/>
<dbReference type="Proteomes" id="UP000198639">
    <property type="component" value="Unassembled WGS sequence"/>
</dbReference>
<dbReference type="EMBL" id="FOLD01000041">
    <property type="protein sequence ID" value="SFD85170.1"/>
    <property type="molecule type" value="Genomic_DNA"/>
</dbReference>
<dbReference type="OrthoDB" id="323463at2"/>
<keyword evidence="4" id="KW-1185">Reference proteome</keyword>
<evidence type="ECO:0000313" key="4">
    <source>
        <dbReference type="Proteomes" id="UP000198639"/>
    </source>
</evidence>
<evidence type="ECO:0000313" key="3">
    <source>
        <dbReference type="EMBL" id="SFD85170.1"/>
    </source>
</evidence>
<name>A0A1I1VX63_9BURK</name>
<dbReference type="Gene3D" id="3.40.50.150">
    <property type="entry name" value="Vaccinia Virus protein VP39"/>
    <property type="match status" value="1"/>
</dbReference>
<dbReference type="AlphaFoldDB" id="A0A1I1VX63"/>
<gene>
    <name evidence="3" type="ORF">SAMN05216204_1417</name>
</gene>
<reference evidence="4" key="1">
    <citation type="submission" date="2016-10" db="EMBL/GenBank/DDBJ databases">
        <authorList>
            <person name="Varghese N."/>
            <person name="Submissions S."/>
        </authorList>
    </citation>
    <scope>NUCLEOTIDE SEQUENCE [LARGE SCALE GENOMIC DNA]</scope>
    <source>
        <strain evidence="4">CGMCC 1.12041</strain>
    </source>
</reference>
<dbReference type="InterPro" id="IPR018773">
    <property type="entry name" value="MeTrfase_reg_dom_prd"/>
</dbReference>
<keyword evidence="3" id="KW-0808">Transferase</keyword>
<keyword evidence="3" id="KW-0489">Methyltransferase</keyword>
<organism evidence="3 4">
    <name type="scientific">Massilia yuzhufengensis</name>
    <dbReference type="NCBI Taxonomy" id="1164594"/>
    <lineage>
        <taxon>Bacteria</taxon>
        <taxon>Pseudomonadati</taxon>
        <taxon>Pseudomonadota</taxon>
        <taxon>Betaproteobacteria</taxon>
        <taxon>Burkholderiales</taxon>
        <taxon>Oxalobacteraceae</taxon>
        <taxon>Telluria group</taxon>
        <taxon>Massilia</taxon>
    </lineage>
</organism>
<dbReference type="STRING" id="1164594.SAMN05216204_1417"/>
<dbReference type="Pfam" id="PF13649">
    <property type="entry name" value="Methyltransf_25"/>
    <property type="match status" value="1"/>
</dbReference>
<evidence type="ECO:0000259" key="2">
    <source>
        <dbReference type="Pfam" id="PF13649"/>
    </source>
</evidence>
<dbReference type="InterPro" id="IPR041698">
    <property type="entry name" value="Methyltransf_25"/>
</dbReference>